<dbReference type="AlphaFoldDB" id="A0A363P0S3"/>
<evidence type="ECO:0000259" key="1">
    <source>
        <dbReference type="Pfam" id="PF00027"/>
    </source>
</evidence>
<dbReference type="InterPro" id="IPR018490">
    <property type="entry name" value="cNMP-bd_dom_sf"/>
</dbReference>
<dbReference type="Gene3D" id="2.60.120.10">
    <property type="entry name" value="Jelly Rolls"/>
    <property type="match status" value="1"/>
</dbReference>
<evidence type="ECO:0000313" key="3">
    <source>
        <dbReference type="Proteomes" id="UP000250831"/>
    </source>
</evidence>
<dbReference type="InterPro" id="IPR000595">
    <property type="entry name" value="cNMP-bd_dom"/>
</dbReference>
<accession>A0A363P0S3</accession>
<feature type="domain" description="Cyclic nucleotide-binding" evidence="1">
    <location>
        <begin position="31"/>
        <end position="117"/>
    </location>
</feature>
<dbReference type="OrthoDB" id="1092431at2"/>
<dbReference type="SUPFAM" id="SSF51206">
    <property type="entry name" value="cAMP-binding domain-like"/>
    <property type="match status" value="1"/>
</dbReference>
<protein>
    <recommendedName>
        <fullName evidence="1">Cyclic nucleotide-binding domain-containing protein</fullName>
    </recommendedName>
</protein>
<dbReference type="Pfam" id="PF00027">
    <property type="entry name" value="cNMP_binding"/>
    <property type="match status" value="1"/>
</dbReference>
<dbReference type="RefSeq" id="WP_108632830.1">
    <property type="nucleotide sequence ID" value="NZ_DAMCKI010000041.1"/>
</dbReference>
<dbReference type="Proteomes" id="UP000250831">
    <property type="component" value="Unassembled WGS sequence"/>
</dbReference>
<reference evidence="2 3" key="1">
    <citation type="submission" date="2018-04" db="EMBL/GenBank/DDBJ databases">
        <title>Sphingobacterium sp. M46 Genome.</title>
        <authorList>
            <person name="Cheng J."/>
            <person name="Li Y."/>
        </authorList>
    </citation>
    <scope>NUCLEOTIDE SEQUENCE [LARGE SCALE GENOMIC DNA]</scope>
    <source>
        <strain evidence="2 3">M46</strain>
    </source>
</reference>
<keyword evidence="3" id="KW-1185">Reference proteome</keyword>
<sequence>MDQKLLAESILNQIDLNAQEKELFFSFVKLKKVKKKQVLLLEGDVSRYALFVVSGCLRSYCVDENGSPYIQQFAPEGWWIGDMYSLITGKPGHLVVDAIFDSEIAMIAKVDLNRLYKEIPQLNIYFRILAENALVYYQSRAMENLRLTARERYERFCTRYPSLIACLPQKQVAAYIGVTPEFLSKMLNQ</sequence>
<comment type="caution">
    <text evidence="2">The sequence shown here is derived from an EMBL/GenBank/DDBJ whole genome shotgun (WGS) entry which is preliminary data.</text>
</comment>
<gene>
    <name evidence="2" type="ORF">DCO56_06255</name>
</gene>
<organism evidence="2 3">
    <name type="scientific">Sphingobacterium athyrii</name>
    <dbReference type="NCBI Taxonomy" id="2152717"/>
    <lineage>
        <taxon>Bacteria</taxon>
        <taxon>Pseudomonadati</taxon>
        <taxon>Bacteroidota</taxon>
        <taxon>Sphingobacteriia</taxon>
        <taxon>Sphingobacteriales</taxon>
        <taxon>Sphingobacteriaceae</taxon>
        <taxon>Sphingobacterium</taxon>
    </lineage>
</organism>
<dbReference type="EMBL" id="QCXX01000001">
    <property type="protein sequence ID" value="PUV26538.1"/>
    <property type="molecule type" value="Genomic_DNA"/>
</dbReference>
<name>A0A363P0S3_9SPHI</name>
<dbReference type="InterPro" id="IPR014710">
    <property type="entry name" value="RmlC-like_jellyroll"/>
</dbReference>
<proteinExistence type="predicted"/>
<evidence type="ECO:0000313" key="2">
    <source>
        <dbReference type="EMBL" id="PUV26538.1"/>
    </source>
</evidence>